<evidence type="ECO:0000313" key="3">
    <source>
        <dbReference type="Proteomes" id="UP001558652"/>
    </source>
</evidence>
<gene>
    <name evidence="2" type="ORF">AAG570_002669</name>
</gene>
<dbReference type="Proteomes" id="UP001558652">
    <property type="component" value="Unassembled WGS sequence"/>
</dbReference>
<evidence type="ECO:0000313" key="2">
    <source>
        <dbReference type="EMBL" id="KAL1123593.1"/>
    </source>
</evidence>
<keyword evidence="3" id="KW-1185">Reference proteome</keyword>
<organism evidence="2 3">
    <name type="scientific">Ranatra chinensis</name>
    <dbReference type="NCBI Taxonomy" id="642074"/>
    <lineage>
        <taxon>Eukaryota</taxon>
        <taxon>Metazoa</taxon>
        <taxon>Ecdysozoa</taxon>
        <taxon>Arthropoda</taxon>
        <taxon>Hexapoda</taxon>
        <taxon>Insecta</taxon>
        <taxon>Pterygota</taxon>
        <taxon>Neoptera</taxon>
        <taxon>Paraneoptera</taxon>
        <taxon>Hemiptera</taxon>
        <taxon>Heteroptera</taxon>
        <taxon>Panheteroptera</taxon>
        <taxon>Nepomorpha</taxon>
        <taxon>Nepidae</taxon>
        <taxon>Ranatrinae</taxon>
        <taxon>Ranatra</taxon>
    </lineage>
</organism>
<name>A0ABD0YUX6_9HEMI</name>
<accession>A0ABD0YUX6</accession>
<feature type="region of interest" description="Disordered" evidence="1">
    <location>
        <begin position="1"/>
        <end position="53"/>
    </location>
</feature>
<reference evidence="2 3" key="1">
    <citation type="submission" date="2024-07" db="EMBL/GenBank/DDBJ databases">
        <title>Chromosome-level genome assembly of the water stick insect Ranatra chinensis (Heteroptera: Nepidae).</title>
        <authorList>
            <person name="Liu X."/>
        </authorList>
    </citation>
    <scope>NUCLEOTIDE SEQUENCE [LARGE SCALE GENOMIC DNA]</scope>
    <source>
        <strain evidence="2">Cailab_2021Rc</strain>
        <tissue evidence="2">Muscle</tissue>
    </source>
</reference>
<sequence>MTGVEEAADLRVRGRAGGEAGGPPTMWGHGGSPTPAGPRLAGNTPRTRRPALGPGISYFVVGTVFAAHFHLQVVHRGSAGRSGRVEEKTRLAAGVRAVGSGPDNGRTAPSTLIQSALDQNNTLRIQNYFTNPPTQQTKFGKQ</sequence>
<evidence type="ECO:0000256" key="1">
    <source>
        <dbReference type="SAM" id="MobiDB-lite"/>
    </source>
</evidence>
<dbReference type="AlphaFoldDB" id="A0ABD0YUX6"/>
<comment type="caution">
    <text evidence="2">The sequence shown here is derived from an EMBL/GenBank/DDBJ whole genome shotgun (WGS) entry which is preliminary data.</text>
</comment>
<dbReference type="EMBL" id="JBFDAA010000012">
    <property type="protein sequence ID" value="KAL1123593.1"/>
    <property type="molecule type" value="Genomic_DNA"/>
</dbReference>
<protein>
    <submittedName>
        <fullName evidence="2">Uncharacterized protein</fullName>
    </submittedName>
</protein>
<proteinExistence type="predicted"/>